<dbReference type="PANTHER" id="PTHR11938">
    <property type="entry name" value="FAD NADPH DEHYDROGENASE/OXIDOREDUCTASE"/>
    <property type="match status" value="1"/>
</dbReference>
<keyword evidence="13" id="KW-0003">3Fe-4S</keyword>
<dbReference type="Proteomes" id="UP001287282">
    <property type="component" value="Unassembled WGS sequence"/>
</dbReference>
<feature type="non-terminal residue" evidence="16">
    <location>
        <position position="104"/>
    </location>
</feature>
<name>A0ABU3XGF1_9BACI</name>
<dbReference type="Gene3D" id="3.60.20.10">
    <property type="entry name" value="Glutamine Phosphoribosylpyrophosphate, subunit 1, domain 1"/>
    <property type="match status" value="1"/>
</dbReference>
<keyword evidence="9" id="KW-0560">Oxidoreductase</keyword>
<dbReference type="PANTHER" id="PTHR11938:SF133">
    <property type="entry name" value="GLUTAMATE SYNTHASE (NADH)"/>
    <property type="match status" value="1"/>
</dbReference>
<evidence type="ECO:0000256" key="14">
    <source>
        <dbReference type="ARBA" id="ARBA00029440"/>
    </source>
</evidence>
<keyword evidence="5" id="KW-0285">Flavoprotein</keyword>
<keyword evidence="12" id="KW-0314">Glutamate biosynthesis</keyword>
<sequence>APDFAARVALVHSRFSTNTFPSWDRAQPMRFVAHNGEINTLDGNLAHLRAREATLASARFGPALADALPLADGADLSDTGVLDRVVELLALDGWPLDKALARLV</sequence>
<dbReference type="InterPro" id="IPR029055">
    <property type="entry name" value="Ntn_hydrolases_N"/>
</dbReference>
<keyword evidence="8" id="KW-0315">Glutamine amidotransferase</keyword>
<evidence type="ECO:0000256" key="9">
    <source>
        <dbReference type="ARBA" id="ARBA00023002"/>
    </source>
</evidence>
<keyword evidence="7" id="KW-0479">Metal-binding</keyword>
<keyword evidence="10" id="KW-0408">Iron</keyword>
<organism evidence="16 17">
    <name type="scientific">Alkalihalophilus lindianensis</name>
    <dbReference type="NCBI Taxonomy" id="1630542"/>
    <lineage>
        <taxon>Bacteria</taxon>
        <taxon>Bacillati</taxon>
        <taxon>Bacillota</taxon>
        <taxon>Bacilli</taxon>
        <taxon>Bacillales</taxon>
        <taxon>Bacillaceae</taxon>
        <taxon>Alkalihalophilus</taxon>
    </lineage>
</organism>
<evidence type="ECO:0000256" key="4">
    <source>
        <dbReference type="ARBA" id="ARBA00022605"/>
    </source>
</evidence>
<evidence type="ECO:0000256" key="12">
    <source>
        <dbReference type="ARBA" id="ARBA00023164"/>
    </source>
</evidence>
<evidence type="ECO:0000256" key="7">
    <source>
        <dbReference type="ARBA" id="ARBA00022723"/>
    </source>
</evidence>
<evidence type="ECO:0000313" key="17">
    <source>
        <dbReference type="Proteomes" id="UP001287282"/>
    </source>
</evidence>
<dbReference type="EMBL" id="JAWJBA010000146">
    <property type="protein sequence ID" value="MDV2686970.1"/>
    <property type="molecule type" value="Genomic_DNA"/>
</dbReference>
<evidence type="ECO:0000256" key="2">
    <source>
        <dbReference type="ARBA" id="ARBA00001927"/>
    </source>
</evidence>
<evidence type="ECO:0000256" key="1">
    <source>
        <dbReference type="ARBA" id="ARBA00001917"/>
    </source>
</evidence>
<feature type="domain" description="Glutamine amidotransferase type-2" evidence="15">
    <location>
        <begin position="1"/>
        <end position="104"/>
    </location>
</feature>
<evidence type="ECO:0000256" key="5">
    <source>
        <dbReference type="ARBA" id="ARBA00022630"/>
    </source>
</evidence>
<dbReference type="RefSeq" id="WP_317124031.1">
    <property type="nucleotide sequence ID" value="NZ_JAWJBA010000146.1"/>
</dbReference>
<keyword evidence="11" id="KW-0411">Iron-sulfur</keyword>
<accession>A0ABU3XGF1</accession>
<evidence type="ECO:0000256" key="3">
    <source>
        <dbReference type="ARBA" id="ARBA00009716"/>
    </source>
</evidence>
<evidence type="ECO:0000256" key="8">
    <source>
        <dbReference type="ARBA" id="ARBA00022962"/>
    </source>
</evidence>
<dbReference type="PROSITE" id="PS51278">
    <property type="entry name" value="GATASE_TYPE_2"/>
    <property type="match status" value="1"/>
</dbReference>
<dbReference type="Pfam" id="PF00310">
    <property type="entry name" value="GATase_2"/>
    <property type="match status" value="1"/>
</dbReference>
<evidence type="ECO:0000256" key="6">
    <source>
        <dbReference type="ARBA" id="ARBA00022643"/>
    </source>
</evidence>
<proteinExistence type="inferred from homology"/>
<dbReference type="SUPFAM" id="SSF56235">
    <property type="entry name" value="N-terminal nucleophile aminohydrolases (Ntn hydrolases)"/>
    <property type="match status" value="1"/>
</dbReference>
<reference evidence="16 17" key="1">
    <citation type="submission" date="2023-10" db="EMBL/GenBank/DDBJ databases">
        <title>Screening of Alkalihalobacillus lindianensis BZ-TG-R113 and Its Alleviation of Salt Stress on Rapeseed Growth.</title>
        <authorList>
            <person name="Zhao B."/>
            <person name="Guo T."/>
        </authorList>
    </citation>
    <scope>NUCLEOTIDE SEQUENCE [LARGE SCALE GENOMIC DNA]</scope>
    <source>
        <strain evidence="16 17">BZ-TG-R113</strain>
    </source>
</reference>
<keyword evidence="4" id="KW-0028">Amino-acid biosynthesis</keyword>
<evidence type="ECO:0000256" key="10">
    <source>
        <dbReference type="ARBA" id="ARBA00023004"/>
    </source>
</evidence>
<comment type="cofactor">
    <cofactor evidence="1">
        <name>FMN</name>
        <dbReference type="ChEBI" id="CHEBI:58210"/>
    </cofactor>
</comment>
<evidence type="ECO:0000259" key="15">
    <source>
        <dbReference type="PROSITE" id="PS51278"/>
    </source>
</evidence>
<protein>
    <recommendedName>
        <fullName evidence="15">Glutamine amidotransferase type-2 domain-containing protein</fullName>
    </recommendedName>
</protein>
<feature type="non-terminal residue" evidence="16">
    <location>
        <position position="1"/>
    </location>
</feature>
<dbReference type="InterPro" id="IPR050711">
    <property type="entry name" value="ET-N_metabolism_enzyme"/>
</dbReference>
<comment type="caution">
    <text evidence="16">The sequence shown here is derived from an EMBL/GenBank/DDBJ whole genome shotgun (WGS) entry which is preliminary data.</text>
</comment>
<evidence type="ECO:0000256" key="13">
    <source>
        <dbReference type="ARBA" id="ARBA00023291"/>
    </source>
</evidence>
<keyword evidence="17" id="KW-1185">Reference proteome</keyword>
<comment type="similarity">
    <text evidence="3">Belongs to the glutamate synthase family.</text>
</comment>
<keyword evidence="6" id="KW-0288">FMN</keyword>
<evidence type="ECO:0000313" key="16">
    <source>
        <dbReference type="EMBL" id="MDV2686970.1"/>
    </source>
</evidence>
<comment type="pathway">
    <text evidence="14">Amino-acid biosynthesis.</text>
</comment>
<gene>
    <name evidence="16" type="ORF">RYX56_21710</name>
</gene>
<evidence type="ECO:0000256" key="11">
    <source>
        <dbReference type="ARBA" id="ARBA00023014"/>
    </source>
</evidence>
<comment type="cofactor">
    <cofactor evidence="2">
        <name>[3Fe-4S] cluster</name>
        <dbReference type="ChEBI" id="CHEBI:21137"/>
    </cofactor>
</comment>
<dbReference type="InterPro" id="IPR017932">
    <property type="entry name" value="GATase_2_dom"/>
</dbReference>